<sequence>MIVIVIFSYIAIVFFDLIDLYKNNLKKDFFIALILCFISFVVAILLSLDVKIPSPAKPIADFIKYLFRWIK</sequence>
<keyword evidence="1" id="KW-0472">Membrane</keyword>
<feature type="transmembrane region" description="Helical" evidence="1">
    <location>
        <begin position="29"/>
        <end position="48"/>
    </location>
</feature>
<feature type="transmembrane region" description="Helical" evidence="1">
    <location>
        <begin position="6"/>
        <end position="22"/>
    </location>
</feature>
<protein>
    <submittedName>
        <fullName evidence="2">Uncharacterized protein</fullName>
    </submittedName>
</protein>
<dbReference type="AlphaFoldDB" id="A0A937FHQ2"/>
<proteinExistence type="predicted"/>
<dbReference type="RefSeq" id="WP_202767846.1">
    <property type="nucleotide sequence ID" value="NZ_JAESWA010000022.1"/>
</dbReference>
<dbReference type="Proteomes" id="UP000623681">
    <property type="component" value="Unassembled WGS sequence"/>
</dbReference>
<organism evidence="2 3">
    <name type="scientific">Clostridium paridis</name>
    <dbReference type="NCBI Taxonomy" id="2803863"/>
    <lineage>
        <taxon>Bacteria</taxon>
        <taxon>Bacillati</taxon>
        <taxon>Bacillota</taxon>
        <taxon>Clostridia</taxon>
        <taxon>Eubacteriales</taxon>
        <taxon>Clostridiaceae</taxon>
        <taxon>Clostridium</taxon>
    </lineage>
</organism>
<dbReference type="EMBL" id="JAESWA010000022">
    <property type="protein sequence ID" value="MBL4932492.1"/>
    <property type="molecule type" value="Genomic_DNA"/>
</dbReference>
<gene>
    <name evidence="2" type="ORF">JK634_11785</name>
</gene>
<evidence type="ECO:0000313" key="2">
    <source>
        <dbReference type="EMBL" id="MBL4932492.1"/>
    </source>
</evidence>
<comment type="caution">
    <text evidence="2">The sequence shown here is derived from an EMBL/GenBank/DDBJ whole genome shotgun (WGS) entry which is preliminary data.</text>
</comment>
<evidence type="ECO:0000256" key="1">
    <source>
        <dbReference type="SAM" id="Phobius"/>
    </source>
</evidence>
<keyword evidence="3" id="KW-1185">Reference proteome</keyword>
<keyword evidence="1" id="KW-0812">Transmembrane</keyword>
<reference evidence="2" key="1">
    <citation type="submission" date="2021-01" db="EMBL/GenBank/DDBJ databases">
        <title>Genome public.</title>
        <authorList>
            <person name="Liu C."/>
            <person name="Sun Q."/>
        </authorList>
    </citation>
    <scope>NUCLEOTIDE SEQUENCE</scope>
    <source>
        <strain evidence="2">YIM B02565</strain>
    </source>
</reference>
<keyword evidence="1" id="KW-1133">Transmembrane helix</keyword>
<evidence type="ECO:0000313" key="3">
    <source>
        <dbReference type="Proteomes" id="UP000623681"/>
    </source>
</evidence>
<name>A0A937FHQ2_9CLOT</name>
<accession>A0A937FHQ2</accession>